<protein>
    <submittedName>
        <fullName evidence="2">Uncharacterized protein</fullName>
    </submittedName>
</protein>
<organism evidence="2">
    <name type="scientific">Candidatus Kentrum sp. TUN</name>
    <dbReference type="NCBI Taxonomy" id="2126343"/>
    <lineage>
        <taxon>Bacteria</taxon>
        <taxon>Pseudomonadati</taxon>
        <taxon>Pseudomonadota</taxon>
        <taxon>Gammaproteobacteria</taxon>
        <taxon>Candidatus Kentrum</taxon>
    </lineage>
</organism>
<name>A0A451AKN1_9GAMM</name>
<accession>A0A451AKN1</accession>
<dbReference type="AlphaFoldDB" id="A0A451AKN1"/>
<gene>
    <name evidence="1" type="ORF">BECKTUN1418D_GA0071000_10528</name>
    <name evidence="2" type="ORF">BECKTUN1418E_GA0071001_11233</name>
</gene>
<evidence type="ECO:0000313" key="1">
    <source>
        <dbReference type="EMBL" id="VFK56728.1"/>
    </source>
</evidence>
<evidence type="ECO:0000313" key="2">
    <source>
        <dbReference type="EMBL" id="VFK66593.1"/>
    </source>
</evidence>
<dbReference type="EMBL" id="CAADFX010000052">
    <property type="protein sequence ID" value="VFK56728.1"/>
    <property type="molecule type" value="Genomic_DNA"/>
</dbReference>
<proteinExistence type="predicted"/>
<sequence>MSQVLRAAYHAASCIKSLGSSLASPSLEPNCHFSLREKSSDLIKIPDAQDLSLRSK</sequence>
<dbReference type="EMBL" id="CAADFV010000123">
    <property type="protein sequence ID" value="VFK66593.1"/>
    <property type="molecule type" value="Genomic_DNA"/>
</dbReference>
<reference evidence="2" key="1">
    <citation type="submission" date="2019-02" db="EMBL/GenBank/DDBJ databases">
        <authorList>
            <person name="Gruber-Vodicka R. H."/>
            <person name="Seah K. B. B."/>
        </authorList>
    </citation>
    <scope>NUCLEOTIDE SEQUENCE</scope>
    <source>
        <strain evidence="1">BECK_BY1</strain>
        <strain evidence="2">BECK_BY2</strain>
    </source>
</reference>